<feature type="coiled-coil region" evidence="1">
    <location>
        <begin position="196"/>
        <end position="270"/>
    </location>
</feature>
<keyword evidence="3" id="KW-0472">Membrane</keyword>
<feature type="signal peptide" evidence="4">
    <location>
        <begin position="1"/>
        <end position="17"/>
    </location>
</feature>
<keyword evidence="1" id="KW-0175">Coiled coil</keyword>
<feature type="chain" id="PRO_5044849095" description="Protein CHUP1, chloroplastic" evidence="4">
    <location>
        <begin position="18"/>
        <end position="581"/>
    </location>
</feature>
<protein>
    <recommendedName>
        <fullName evidence="7">Protein CHUP1, chloroplastic</fullName>
    </recommendedName>
</protein>
<feature type="compositionally biased region" description="Basic and acidic residues" evidence="2">
    <location>
        <begin position="518"/>
        <end position="528"/>
    </location>
</feature>
<keyword evidence="6" id="KW-1185">Reference proteome</keyword>
<feature type="transmembrane region" description="Helical" evidence="3">
    <location>
        <begin position="553"/>
        <end position="576"/>
    </location>
</feature>
<feature type="compositionally biased region" description="Low complexity" evidence="2">
    <location>
        <begin position="327"/>
        <end position="337"/>
    </location>
</feature>
<sequence>MILRASLLILATVAALAVSGNGVVKPSRKRKPHLESSDDEDANRGSRHAEEEAEAEAADANQRRVIARRDENPNAVDEAEETKHLLEELRRRDKSSITHLKRQLRVSSSEADVLKAAVGSLEAEKRHLEKAVRESLVAEKQLEAAEEMIKQCLEKMKAGEIQMKARLETIEERVHGYHSRGKPSREPAFEGKMKTTDDVKLEVMAMNRRNKELELEKRELALQLNSAGTKAASLSAMTEGEAIARAEEEASALKLRNEDLVKQIETLQKQRFGMVEEMVYQKWLNSCLRFEIRDYRTPPPRTPKRDPSKDWSLGSRQEAKSTGHAASDSSGSSQISLESHEIDDTSSTPGSTSASQSSMSKRSSLITKIKRWRNKSKRDIIVDPSPERSPGKRFPVRPGLIRRFSTPVVPEGLSKASKNNLLESPTPEIPSRLSRVSFNDCIGVRNLEPAFEDTLTPAETEPFSHGRYDRTSSQMLTATESRDNAAMVTAEEKARKHGDVTASEATSSSKHRSGNGSEQKETSGRVADKIGPARSPEAAHGLMNQIEARSPGLVSAFIIFIFMLLLVPRLCSWLYFTLMAH</sequence>
<keyword evidence="3" id="KW-1133">Transmembrane helix</keyword>
<evidence type="ECO:0008006" key="7">
    <source>
        <dbReference type="Google" id="ProtNLM"/>
    </source>
</evidence>
<comment type="caution">
    <text evidence="5">The sequence shown here is derived from an EMBL/GenBank/DDBJ whole genome shotgun (WGS) entry which is preliminary data.</text>
</comment>
<accession>A0ABD3LA94</accession>
<feature type="region of interest" description="Disordered" evidence="2">
    <location>
        <begin position="294"/>
        <end position="399"/>
    </location>
</feature>
<dbReference type="Proteomes" id="UP001634007">
    <property type="component" value="Unassembled WGS sequence"/>
</dbReference>
<keyword evidence="4" id="KW-0732">Signal</keyword>
<feature type="region of interest" description="Disordered" evidence="2">
    <location>
        <begin position="457"/>
        <end position="536"/>
    </location>
</feature>
<evidence type="ECO:0000256" key="2">
    <source>
        <dbReference type="SAM" id="MobiDB-lite"/>
    </source>
</evidence>
<evidence type="ECO:0000256" key="3">
    <source>
        <dbReference type="SAM" id="Phobius"/>
    </source>
</evidence>
<feature type="compositionally biased region" description="Low complexity" evidence="2">
    <location>
        <begin position="345"/>
        <end position="364"/>
    </location>
</feature>
<dbReference type="AlphaFoldDB" id="A0ABD3LA94"/>
<organism evidence="5 6">
    <name type="scientific">Eucalyptus globulus</name>
    <name type="common">Tasmanian blue gum</name>
    <dbReference type="NCBI Taxonomy" id="34317"/>
    <lineage>
        <taxon>Eukaryota</taxon>
        <taxon>Viridiplantae</taxon>
        <taxon>Streptophyta</taxon>
        <taxon>Embryophyta</taxon>
        <taxon>Tracheophyta</taxon>
        <taxon>Spermatophyta</taxon>
        <taxon>Magnoliopsida</taxon>
        <taxon>eudicotyledons</taxon>
        <taxon>Gunneridae</taxon>
        <taxon>Pentapetalae</taxon>
        <taxon>rosids</taxon>
        <taxon>malvids</taxon>
        <taxon>Myrtales</taxon>
        <taxon>Myrtaceae</taxon>
        <taxon>Myrtoideae</taxon>
        <taxon>Eucalypteae</taxon>
        <taxon>Eucalyptus</taxon>
    </lineage>
</organism>
<evidence type="ECO:0000313" key="5">
    <source>
        <dbReference type="EMBL" id="KAL3748730.1"/>
    </source>
</evidence>
<evidence type="ECO:0000313" key="6">
    <source>
        <dbReference type="Proteomes" id="UP001634007"/>
    </source>
</evidence>
<feature type="compositionally biased region" description="Basic and acidic residues" evidence="2">
    <location>
        <begin position="490"/>
        <end position="499"/>
    </location>
</feature>
<dbReference type="EMBL" id="JBJKBG010000002">
    <property type="protein sequence ID" value="KAL3748730.1"/>
    <property type="molecule type" value="Genomic_DNA"/>
</dbReference>
<name>A0ABD3LA94_EUCGL</name>
<feature type="region of interest" description="Disordered" evidence="2">
    <location>
        <begin position="22"/>
        <end position="59"/>
    </location>
</feature>
<proteinExistence type="predicted"/>
<gene>
    <name evidence="5" type="ORF">ACJRO7_009898</name>
</gene>
<feature type="compositionally biased region" description="Basic and acidic residues" evidence="2">
    <location>
        <begin position="377"/>
        <end position="390"/>
    </location>
</feature>
<reference evidence="5 6" key="1">
    <citation type="submission" date="2024-11" db="EMBL/GenBank/DDBJ databases">
        <title>Chromosome-level genome assembly of Eucalyptus globulus Labill. provides insights into its genome evolution.</title>
        <authorList>
            <person name="Li X."/>
        </authorList>
    </citation>
    <scope>NUCLEOTIDE SEQUENCE [LARGE SCALE GENOMIC DNA]</scope>
    <source>
        <strain evidence="5">CL2024</strain>
        <tissue evidence="5">Fresh tender leaves</tissue>
    </source>
</reference>
<evidence type="ECO:0000256" key="4">
    <source>
        <dbReference type="SAM" id="SignalP"/>
    </source>
</evidence>
<evidence type="ECO:0000256" key="1">
    <source>
        <dbReference type="SAM" id="Coils"/>
    </source>
</evidence>
<keyword evidence="3" id="KW-0812">Transmembrane</keyword>